<evidence type="ECO:0000313" key="1">
    <source>
        <dbReference type="EMBL" id="JAD73898.1"/>
    </source>
</evidence>
<proteinExistence type="predicted"/>
<organism evidence="1">
    <name type="scientific">Arundo donax</name>
    <name type="common">Giant reed</name>
    <name type="synonym">Donax arundinaceus</name>
    <dbReference type="NCBI Taxonomy" id="35708"/>
    <lineage>
        <taxon>Eukaryota</taxon>
        <taxon>Viridiplantae</taxon>
        <taxon>Streptophyta</taxon>
        <taxon>Embryophyta</taxon>
        <taxon>Tracheophyta</taxon>
        <taxon>Spermatophyta</taxon>
        <taxon>Magnoliopsida</taxon>
        <taxon>Liliopsida</taxon>
        <taxon>Poales</taxon>
        <taxon>Poaceae</taxon>
        <taxon>PACMAD clade</taxon>
        <taxon>Arundinoideae</taxon>
        <taxon>Arundineae</taxon>
        <taxon>Arundo</taxon>
    </lineage>
</organism>
<reference evidence="1" key="1">
    <citation type="submission" date="2014-09" db="EMBL/GenBank/DDBJ databases">
        <authorList>
            <person name="Magalhaes I.L.F."/>
            <person name="Oliveira U."/>
            <person name="Santos F.R."/>
            <person name="Vidigal T.H.D.A."/>
            <person name="Brescovit A.D."/>
            <person name="Santos A.J."/>
        </authorList>
    </citation>
    <scope>NUCLEOTIDE SEQUENCE</scope>
    <source>
        <tissue evidence="1">Shoot tissue taken approximately 20 cm above the soil surface</tissue>
    </source>
</reference>
<name>A0A0A9CHF6_ARUDO</name>
<sequence length="33" mass="4047">MQMSRDMITLKSFPMFIYKINSVLSPRRQYHRA</sequence>
<reference evidence="1" key="2">
    <citation type="journal article" date="2015" name="Data Brief">
        <title>Shoot transcriptome of the giant reed, Arundo donax.</title>
        <authorList>
            <person name="Barrero R.A."/>
            <person name="Guerrero F.D."/>
            <person name="Moolhuijzen P."/>
            <person name="Goolsby J.A."/>
            <person name="Tidwell J."/>
            <person name="Bellgard S.E."/>
            <person name="Bellgard M.I."/>
        </authorList>
    </citation>
    <scope>NUCLEOTIDE SEQUENCE</scope>
    <source>
        <tissue evidence="1">Shoot tissue taken approximately 20 cm above the soil surface</tissue>
    </source>
</reference>
<protein>
    <submittedName>
        <fullName evidence="1">Uncharacterized protein</fullName>
    </submittedName>
</protein>
<dbReference type="AlphaFoldDB" id="A0A0A9CHF6"/>
<accession>A0A0A9CHF6</accession>
<dbReference type="EMBL" id="GBRH01223997">
    <property type="protein sequence ID" value="JAD73898.1"/>
    <property type="molecule type" value="Transcribed_RNA"/>
</dbReference>